<dbReference type="OrthoDB" id="3638307at2"/>
<dbReference type="Proteomes" id="UP000238083">
    <property type="component" value="Unassembled WGS sequence"/>
</dbReference>
<protein>
    <submittedName>
        <fullName evidence="4">SAF domain-containing protein</fullName>
    </submittedName>
</protein>
<dbReference type="CDD" id="cd11614">
    <property type="entry name" value="SAF_CpaB_FlgA_like"/>
    <property type="match status" value="1"/>
</dbReference>
<feature type="region of interest" description="Disordered" evidence="1">
    <location>
        <begin position="176"/>
        <end position="202"/>
    </location>
</feature>
<feature type="transmembrane region" description="Helical" evidence="2">
    <location>
        <begin position="51"/>
        <end position="69"/>
    </location>
</feature>
<keyword evidence="5" id="KW-1185">Reference proteome</keyword>
<name>A0A2T0QWR1_9ACTN</name>
<dbReference type="AlphaFoldDB" id="A0A2T0QWR1"/>
<gene>
    <name evidence="4" type="ORF">CLV37_11916</name>
</gene>
<evidence type="ECO:0000313" key="4">
    <source>
        <dbReference type="EMBL" id="PRY09908.1"/>
    </source>
</evidence>
<feature type="domain" description="SAF" evidence="3">
    <location>
        <begin position="76"/>
        <end position="138"/>
    </location>
</feature>
<dbReference type="InterPro" id="IPR013974">
    <property type="entry name" value="SAF"/>
</dbReference>
<keyword evidence="2" id="KW-0472">Membrane</keyword>
<evidence type="ECO:0000256" key="1">
    <source>
        <dbReference type="SAM" id="MobiDB-lite"/>
    </source>
</evidence>
<dbReference type="SMART" id="SM00858">
    <property type="entry name" value="SAF"/>
    <property type="match status" value="1"/>
</dbReference>
<accession>A0A2T0QWR1</accession>
<organism evidence="4 5">
    <name type="scientific">Kineococcus rhizosphaerae</name>
    <dbReference type="NCBI Taxonomy" id="559628"/>
    <lineage>
        <taxon>Bacteria</taxon>
        <taxon>Bacillati</taxon>
        <taxon>Actinomycetota</taxon>
        <taxon>Actinomycetes</taxon>
        <taxon>Kineosporiales</taxon>
        <taxon>Kineosporiaceae</taxon>
        <taxon>Kineococcus</taxon>
    </lineage>
</organism>
<keyword evidence="2" id="KW-0812">Transmembrane</keyword>
<dbReference type="Pfam" id="PF08666">
    <property type="entry name" value="SAF"/>
    <property type="match status" value="1"/>
</dbReference>
<reference evidence="4 5" key="1">
    <citation type="submission" date="2018-03" db="EMBL/GenBank/DDBJ databases">
        <title>Genomic Encyclopedia of Archaeal and Bacterial Type Strains, Phase II (KMG-II): from individual species to whole genera.</title>
        <authorList>
            <person name="Goeker M."/>
        </authorList>
    </citation>
    <scope>NUCLEOTIDE SEQUENCE [LARGE SCALE GENOMIC DNA]</scope>
    <source>
        <strain evidence="4 5">DSM 19711</strain>
    </source>
</reference>
<evidence type="ECO:0000313" key="5">
    <source>
        <dbReference type="Proteomes" id="UP000238083"/>
    </source>
</evidence>
<dbReference type="RefSeq" id="WP_106215437.1">
    <property type="nucleotide sequence ID" value="NZ_PVZF01000019.1"/>
</dbReference>
<comment type="caution">
    <text evidence="4">The sequence shown here is derived from an EMBL/GenBank/DDBJ whole genome shotgun (WGS) entry which is preliminary data.</text>
</comment>
<dbReference type="EMBL" id="PVZF01000019">
    <property type="protein sequence ID" value="PRY09908.1"/>
    <property type="molecule type" value="Genomic_DNA"/>
</dbReference>
<evidence type="ECO:0000256" key="2">
    <source>
        <dbReference type="SAM" id="Phobius"/>
    </source>
</evidence>
<sequence length="240" mass="24531">MSTTTPGSTNGRGPAANRGRRSAPATEPATTTRGVPVQPAAFRPQRRARHLLAAVALAGLGAVAVYFAVEGATKTTSVVEVRESVQRGQTITREDLTTVDVNGTGLKTVPAAQLKDLIGQRAQQPLFAGTLLTPEALNSSVVPVNGQSLVGVALTSAQMPTEPLVAGDTVSIVDTPNSNDANSQVPAAPNTTSATVQNVGTPDTQGVVTVDVLVPEGDAARLAAQASTGRVALVLQSRER</sequence>
<keyword evidence="2" id="KW-1133">Transmembrane helix</keyword>
<dbReference type="Gene3D" id="3.90.1210.10">
    <property type="entry name" value="Antifreeze-like/N-acetylneuraminic acid synthase C-terminal domain"/>
    <property type="match status" value="1"/>
</dbReference>
<evidence type="ECO:0000259" key="3">
    <source>
        <dbReference type="SMART" id="SM00858"/>
    </source>
</evidence>
<feature type="compositionally biased region" description="Low complexity" evidence="1">
    <location>
        <begin position="11"/>
        <end position="25"/>
    </location>
</feature>
<feature type="region of interest" description="Disordered" evidence="1">
    <location>
        <begin position="1"/>
        <end position="41"/>
    </location>
</feature>
<proteinExistence type="predicted"/>